<evidence type="ECO:0000313" key="2">
    <source>
        <dbReference type="EMBL" id="SDF26214.1"/>
    </source>
</evidence>
<dbReference type="RefSeq" id="WP_176937176.1">
    <property type="nucleotide sequence ID" value="NZ_FMZW01000049.1"/>
</dbReference>
<feature type="region of interest" description="Disordered" evidence="1">
    <location>
        <begin position="31"/>
        <end position="52"/>
    </location>
</feature>
<name>A0A1G7JN44_9BRAD</name>
<evidence type="ECO:0000256" key="1">
    <source>
        <dbReference type="SAM" id="MobiDB-lite"/>
    </source>
</evidence>
<reference evidence="2 3" key="1">
    <citation type="submission" date="2016-10" db="EMBL/GenBank/DDBJ databases">
        <authorList>
            <person name="de Groot N.N."/>
        </authorList>
    </citation>
    <scope>NUCLEOTIDE SEQUENCE [LARGE SCALE GENOMIC DNA]</scope>
    <source>
        <strain evidence="2 3">R5</strain>
    </source>
</reference>
<gene>
    <name evidence="2" type="ORF">SAMN05216337_104948</name>
</gene>
<evidence type="ECO:0008006" key="4">
    <source>
        <dbReference type="Google" id="ProtNLM"/>
    </source>
</evidence>
<dbReference type="EMBL" id="FMZW01000049">
    <property type="protein sequence ID" value="SDF26214.1"/>
    <property type="molecule type" value="Genomic_DNA"/>
</dbReference>
<proteinExistence type="predicted"/>
<organism evidence="2 3">
    <name type="scientific">Bradyrhizobium brasilense</name>
    <dbReference type="NCBI Taxonomy" id="1419277"/>
    <lineage>
        <taxon>Bacteria</taxon>
        <taxon>Pseudomonadati</taxon>
        <taxon>Pseudomonadota</taxon>
        <taxon>Alphaproteobacteria</taxon>
        <taxon>Hyphomicrobiales</taxon>
        <taxon>Nitrobacteraceae</taxon>
        <taxon>Bradyrhizobium</taxon>
    </lineage>
</organism>
<sequence>MTGIADRIGGRVKQLIAEIINDGRLAEEGMQQIKKAENTPPAKPFGNLDKLT</sequence>
<accession>A0A1G7JN44</accession>
<dbReference type="Proteomes" id="UP000199245">
    <property type="component" value="Unassembled WGS sequence"/>
</dbReference>
<protein>
    <recommendedName>
        <fullName evidence="4">CsbD family protein</fullName>
    </recommendedName>
</protein>
<dbReference type="AlphaFoldDB" id="A0A1G7JN44"/>
<evidence type="ECO:0000313" key="3">
    <source>
        <dbReference type="Proteomes" id="UP000199245"/>
    </source>
</evidence>